<organism evidence="2 3">
    <name type="scientific">Alkalimonas cellulosilytica</name>
    <dbReference type="NCBI Taxonomy" id="3058395"/>
    <lineage>
        <taxon>Bacteria</taxon>
        <taxon>Pseudomonadati</taxon>
        <taxon>Pseudomonadota</taxon>
        <taxon>Gammaproteobacteria</taxon>
        <taxon>Alkalimonas</taxon>
    </lineage>
</organism>
<evidence type="ECO:0000313" key="2">
    <source>
        <dbReference type="EMBL" id="MEE2002137.1"/>
    </source>
</evidence>
<name>A0ABU7J809_9GAMM</name>
<dbReference type="PANTHER" id="PTHR45228">
    <property type="entry name" value="CYCLIC DI-GMP PHOSPHODIESTERASE TM_0186-RELATED"/>
    <property type="match status" value="1"/>
</dbReference>
<dbReference type="InterPro" id="IPR003607">
    <property type="entry name" value="HD/PDEase_dom"/>
</dbReference>
<dbReference type="RefSeq" id="WP_330129211.1">
    <property type="nucleotide sequence ID" value="NZ_JAUHLI010000011.1"/>
</dbReference>
<dbReference type="SUPFAM" id="SSF55781">
    <property type="entry name" value="GAF domain-like"/>
    <property type="match status" value="1"/>
</dbReference>
<dbReference type="Proteomes" id="UP001336314">
    <property type="component" value="Unassembled WGS sequence"/>
</dbReference>
<evidence type="ECO:0000313" key="3">
    <source>
        <dbReference type="Proteomes" id="UP001336314"/>
    </source>
</evidence>
<protein>
    <submittedName>
        <fullName evidence="2">HD domain-containing protein</fullName>
    </submittedName>
</protein>
<accession>A0ABU7J809</accession>
<dbReference type="PANTHER" id="PTHR45228:SF1">
    <property type="entry name" value="CYCLIC DI-GMP PHOSPHODIESTERASE TM_0186"/>
    <property type="match status" value="1"/>
</dbReference>
<dbReference type="CDD" id="cd00077">
    <property type="entry name" value="HDc"/>
    <property type="match status" value="1"/>
</dbReference>
<dbReference type="PROSITE" id="PS51832">
    <property type="entry name" value="HD_GYP"/>
    <property type="match status" value="1"/>
</dbReference>
<dbReference type="SUPFAM" id="SSF109604">
    <property type="entry name" value="HD-domain/PDEase-like"/>
    <property type="match status" value="1"/>
</dbReference>
<dbReference type="Gene3D" id="3.30.450.40">
    <property type="match status" value="1"/>
</dbReference>
<dbReference type="InterPro" id="IPR029016">
    <property type="entry name" value="GAF-like_dom_sf"/>
</dbReference>
<evidence type="ECO:0000259" key="1">
    <source>
        <dbReference type="PROSITE" id="PS51832"/>
    </source>
</evidence>
<dbReference type="InterPro" id="IPR052020">
    <property type="entry name" value="Cyclic_di-GMP/3'3'-cGAMP_PDE"/>
</dbReference>
<dbReference type="EMBL" id="JAUHLI010000011">
    <property type="protein sequence ID" value="MEE2002137.1"/>
    <property type="molecule type" value="Genomic_DNA"/>
</dbReference>
<sequence>MLHDAALKVLGQTTSLVEKLQHIHDYLKRHHPFISRIAIALYDHSTDMVRTFIYSGEKTPLNHYHARLSSCYSLQQLAEQRKARLEQDLSVFNGSQHLHAQRIYAAGFRGSYTIPMIWGNELLGFLFFNSQQINAFDDFSIENMDVAGHLVTLMLYNERAQIKTLSATLKSALDLTHSRDPETGAHLERMSRYARLIARHCADAFHLDDHFIEHVFLFAPLHDLGKMAIPDKVLLKPGPLTEEEFNVMKTHSEAGLAMVDKLMENYGLSGLSHLSVLRNIVMHHHEAMDGSGYPSGLQGDAIPIEARIVTVADVFDALTSRRPYKEAWTNQQAFEHLQRLSGSKLDGRCVQALLDNAAEVTQIQASFNDNVFG</sequence>
<reference evidence="2 3" key="1">
    <citation type="submission" date="2023-07" db="EMBL/GenBank/DDBJ databases">
        <title>Alkalimonas sp., MEB108 novel, alkaliphilic bacterium isolated from Lonar Lake, India.</title>
        <authorList>
            <person name="Joshi A."/>
            <person name="Thite S."/>
        </authorList>
    </citation>
    <scope>NUCLEOTIDE SEQUENCE [LARGE SCALE GENOMIC DNA]</scope>
    <source>
        <strain evidence="2 3">MEB108</strain>
    </source>
</reference>
<gene>
    <name evidence="2" type="ORF">QWY20_11805</name>
</gene>
<keyword evidence="3" id="KW-1185">Reference proteome</keyword>
<dbReference type="SMART" id="SM00471">
    <property type="entry name" value="HDc"/>
    <property type="match status" value="1"/>
</dbReference>
<proteinExistence type="predicted"/>
<feature type="domain" description="HD-GYP" evidence="1">
    <location>
        <begin position="161"/>
        <end position="369"/>
    </location>
</feature>
<dbReference type="Gene3D" id="1.10.3210.10">
    <property type="entry name" value="Hypothetical protein af1432"/>
    <property type="match status" value="1"/>
</dbReference>
<comment type="caution">
    <text evidence="2">The sequence shown here is derived from an EMBL/GenBank/DDBJ whole genome shotgun (WGS) entry which is preliminary data.</text>
</comment>
<dbReference type="InterPro" id="IPR037522">
    <property type="entry name" value="HD_GYP_dom"/>
</dbReference>
<dbReference type="Pfam" id="PF13487">
    <property type="entry name" value="HD_5"/>
    <property type="match status" value="1"/>
</dbReference>